<dbReference type="EMBL" id="FLRD01000124">
    <property type="protein sequence ID" value="SBT42470.1"/>
    <property type="molecule type" value="Genomic_DNA"/>
</dbReference>
<protein>
    <submittedName>
        <fullName evidence="1">Uncharacterized protein</fullName>
    </submittedName>
</protein>
<reference evidence="1" key="2">
    <citation type="submission" date="2016-05" db="EMBL/GenBank/DDBJ databases">
        <authorList>
            <person name="Lavstsen T."/>
            <person name="Jespersen J.S."/>
        </authorList>
    </citation>
    <scope>NUCLEOTIDE SEQUENCE [LARGE SCALE GENOMIC DNA]</scope>
</reference>
<accession>A0A1A8ZF15</accession>
<sequence>MRLRRVGGRRGGKWKKRSLVGPCVSLLPSPIVTHTACGKTSTIVTPLKEKLKPCAYIQFYHGFAFKKEKCDTPIRDYVTGKHVST</sequence>
<name>A0A1A8ZF15_PLAOA</name>
<dbReference type="EMBL" id="FLRE01000165">
    <property type="protein sequence ID" value="SBT42755.1"/>
    <property type="molecule type" value="Genomic_DNA"/>
</dbReference>
<evidence type="ECO:0000313" key="3">
    <source>
        <dbReference type="Proteomes" id="UP000078550"/>
    </source>
</evidence>
<evidence type="ECO:0000313" key="2">
    <source>
        <dbReference type="EMBL" id="SBT42755.1"/>
    </source>
</evidence>
<dbReference type="Proteomes" id="UP000078555">
    <property type="component" value="Unassembled WGS sequence"/>
</dbReference>
<dbReference type="Proteomes" id="UP000078550">
    <property type="component" value="Unassembled WGS sequence"/>
</dbReference>
<proteinExistence type="predicted"/>
<organism evidence="1 4">
    <name type="scientific">Plasmodium ovale wallikeri</name>
    <dbReference type="NCBI Taxonomy" id="864142"/>
    <lineage>
        <taxon>Eukaryota</taxon>
        <taxon>Sar</taxon>
        <taxon>Alveolata</taxon>
        <taxon>Apicomplexa</taxon>
        <taxon>Aconoidasida</taxon>
        <taxon>Haemosporida</taxon>
        <taxon>Plasmodiidae</taxon>
        <taxon>Plasmodium</taxon>
        <taxon>Plasmodium (Plasmodium)</taxon>
    </lineage>
</organism>
<gene>
    <name evidence="1" type="ORF">POVWA1_045970</name>
    <name evidence="2" type="ORF">POVWA2_044540</name>
</gene>
<dbReference type="AlphaFoldDB" id="A0A1A8ZF15"/>
<keyword evidence="4" id="KW-1185">Reference proteome</keyword>
<evidence type="ECO:0000313" key="1">
    <source>
        <dbReference type="EMBL" id="SBT42470.1"/>
    </source>
</evidence>
<evidence type="ECO:0000313" key="4">
    <source>
        <dbReference type="Proteomes" id="UP000078555"/>
    </source>
</evidence>
<reference evidence="3 4" key="1">
    <citation type="submission" date="2016-05" db="EMBL/GenBank/DDBJ databases">
        <authorList>
            <person name="Naeem Raeece"/>
        </authorList>
    </citation>
    <scope>NUCLEOTIDE SEQUENCE [LARGE SCALE GENOMIC DNA]</scope>
</reference>